<dbReference type="Pfam" id="PF25954">
    <property type="entry name" value="Beta-barrel_RND_2"/>
    <property type="match status" value="1"/>
</dbReference>
<dbReference type="InterPro" id="IPR058649">
    <property type="entry name" value="CzcB_C"/>
</dbReference>
<dbReference type="PANTHER" id="PTHR30097">
    <property type="entry name" value="CATION EFFLUX SYSTEM PROTEIN CUSB"/>
    <property type="match status" value="1"/>
</dbReference>
<dbReference type="NCBIfam" id="TIGR01730">
    <property type="entry name" value="RND_mfp"/>
    <property type="match status" value="1"/>
</dbReference>
<accession>A0ABY6LXW3</accession>
<evidence type="ECO:0000313" key="8">
    <source>
        <dbReference type="Proteomes" id="UP001163328"/>
    </source>
</evidence>
<feature type="signal peptide" evidence="3">
    <location>
        <begin position="1"/>
        <end position="36"/>
    </location>
</feature>
<feature type="domain" description="CusB-like beta-barrel" evidence="4">
    <location>
        <begin position="240"/>
        <end position="316"/>
    </location>
</feature>
<dbReference type="InterPro" id="IPR051909">
    <property type="entry name" value="MFP_Cation_Efflux"/>
</dbReference>
<dbReference type="RefSeq" id="WP_264433469.1">
    <property type="nucleotide sequence ID" value="NZ_CP081495.1"/>
</dbReference>
<protein>
    <submittedName>
        <fullName evidence="7">Efflux RND transporter periplasmic adaptor subunit</fullName>
    </submittedName>
</protein>
<evidence type="ECO:0000313" key="7">
    <source>
        <dbReference type="EMBL" id="UYW01079.1"/>
    </source>
</evidence>
<dbReference type="InterPro" id="IPR006143">
    <property type="entry name" value="RND_pump_MFP"/>
</dbReference>
<gene>
    <name evidence="7" type="ORF">K5I29_11435</name>
</gene>
<dbReference type="Gene3D" id="2.40.30.170">
    <property type="match status" value="1"/>
</dbReference>
<reference evidence="7" key="1">
    <citation type="submission" date="2021-08" db="EMBL/GenBank/DDBJ databases">
        <title>Flavobacterium sp. strain CC-SYL302.</title>
        <authorList>
            <person name="Lin S.-Y."/>
            <person name="Lee T.-H."/>
            <person name="Young C.-C."/>
        </authorList>
    </citation>
    <scope>NUCLEOTIDE SEQUENCE</scope>
    <source>
        <strain evidence="7">CC-SYL302</strain>
    </source>
</reference>
<comment type="similarity">
    <text evidence="1">Belongs to the membrane fusion protein (MFP) (TC 8.A.1) family.</text>
</comment>
<evidence type="ECO:0000256" key="1">
    <source>
        <dbReference type="ARBA" id="ARBA00009477"/>
    </source>
</evidence>
<proteinExistence type="inferred from homology"/>
<evidence type="ECO:0000259" key="4">
    <source>
        <dbReference type="Pfam" id="PF25954"/>
    </source>
</evidence>
<organism evidence="7 8">
    <name type="scientific">Flavobacterium agricola</name>
    <dbReference type="NCBI Taxonomy" id="2870839"/>
    <lineage>
        <taxon>Bacteria</taxon>
        <taxon>Pseudomonadati</taxon>
        <taxon>Bacteroidota</taxon>
        <taxon>Flavobacteriia</taxon>
        <taxon>Flavobacteriales</taxon>
        <taxon>Flavobacteriaceae</taxon>
        <taxon>Flavobacterium</taxon>
    </lineage>
</organism>
<keyword evidence="3" id="KW-0732">Signal</keyword>
<evidence type="ECO:0000259" key="6">
    <source>
        <dbReference type="Pfam" id="PF25975"/>
    </source>
</evidence>
<evidence type="ECO:0000256" key="2">
    <source>
        <dbReference type="ARBA" id="ARBA00022448"/>
    </source>
</evidence>
<feature type="chain" id="PRO_5046643835" evidence="3">
    <location>
        <begin position="37"/>
        <end position="387"/>
    </location>
</feature>
<evidence type="ECO:0000256" key="3">
    <source>
        <dbReference type="SAM" id="SignalP"/>
    </source>
</evidence>
<dbReference type="PANTHER" id="PTHR30097:SF16">
    <property type="entry name" value="CATION EFFLUX SYSTEM (CZCB-LIKE)"/>
    <property type="match status" value="1"/>
</dbReference>
<dbReference type="InterPro" id="IPR058647">
    <property type="entry name" value="BSH_CzcB-like"/>
</dbReference>
<dbReference type="SUPFAM" id="SSF111369">
    <property type="entry name" value="HlyD-like secretion proteins"/>
    <property type="match status" value="1"/>
</dbReference>
<evidence type="ECO:0000259" key="5">
    <source>
        <dbReference type="Pfam" id="PF25973"/>
    </source>
</evidence>
<keyword evidence="2" id="KW-0813">Transport</keyword>
<keyword evidence="8" id="KW-1185">Reference proteome</keyword>
<name>A0ABY6LXW3_9FLAO</name>
<dbReference type="Gene3D" id="2.40.420.20">
    <property type="match status" value="1"/>
</dbReference>
<feature type="domain" description="CzcB-like C-terminal circularly permuted SH3-like" evidence="6">
    <location>
        <begin position="323"/>
        <end position="379"/>
    </location>
</feature>
<dbReference type="Proteomes" id="UP001163328">
    <property type="component" value="Chromosome"/>
</dbReference>
<dbReference type="Gene3D" id="2.40.50.100">
    <property type="match status" value="1"/>
</dbReference>
<sequence length="387" mass="42371">MVVKNILNLRFVAPKTKSALKSVLFLSTLFLLGACADKPETAAPENYSVKNNIITLTENSTIKSRLVIASPTEELVNIDLVVNGFVKAIPSQYAQIAPPFAGRITQSYIKLGQKVNVGTPIFSLSSSDYYAAQQDYLANVQELKNAEINLKRQQDLFDNAVGVKRELEEAQTDYSIKKLAVDNATASLRVYNVNPATMKMGEALVITSPIAGTVISNDLILGQYIKEDSEPLVTVAELNKVWVAAQVKEKDLAILNDLDEVELTSEAYSNLPFTGKVVNIGQVVNEETRSVEILIEVDNTKNSLKPGMYVSVKLKDTGKQTLVVPAKAVFQQNDSQFVYVQVGPDQFKKQNVTTFSTEDANKTAILEGLNATDKIITDGGIYLLQAK</sequence>
<dbReference type="InterPro" id="IPR058792">
    <property type="entry name" value="Beta-barrel_RND_2"/>
</dbReference>
<dbReference type="EMBL" id="CP081495">
    <property type="protein sequence ID" value="UYW01079.1"/>
    <property type="molecule type" value="Genomic_DNA"/>
</dbReference>
<feature type="domain" description="CzcB-like barrel-sandwich hybrid" evidence="5">
    <location>
        <begin position="93"/>
        <end position="236"/>
    </location>
</feature>
<dbReference type="PROSITE" id="PS51257">
    <property type="entry name" value="PROKAR_LIPOPROTEIN"/>
    <property type="match status" value="1"/>
</dbReference>
<dbReference type="Pfam" id="PF25975">
    <property type="entry name" value="CzcB_C"/>
    <property type="match status" value="1"/>
</dbReference>
<dbReference type="Pfam" id="PF25973">
    <property type="entry name" value="BSH_CzcB"/>
    <property type="match status" value="1"/>
</dbReference>